<feature type="region of interest" description="Disordered" evidence="1">
    <location>
        <begin position="1"/>
        <end position="49"/>
    </location>
</feature>
<proteinExistence type="predicted"/>
<reference evidence="2" key="2">
    <citation type="submission" date="2020-09" db="EMBL/GenBank/DDBJ databases">
        <authorList>
            <person name="Sun Q."/>
            <person name="Ohkuma M."/>
        </authorList>
    </citation>
    <scope>NUCLEOTIDE SEQUENCE</scope>
    <source>
        <strain evidence="2">JCM 4369</strain>
    </source>
</reference>
<organism evidence="2 3">
    <name type="scientific">Streptomyces filipinensis</name>
    <dbReference type="NCBI Taxonomy" id="66887"/>
    <lineage>
        <taxon>Bacteria</taxon>
        <taxon>Bacillati</taxon>
        <taxon>Actinomycetota</taxon>
        <taxon>Actinomycetes</taxon>
        <taxon>Kitasatosporales</taxon>
        <taxon>Streptomycetaceae</taxon>
        <taxon>Streptomyces</taxon>
    </lineage>
</organism>
<dbReference type="RefSeq" id="WP_308436281.1">
    <property type="nucleotide sequence ID" value="NZ_BMTD01000011.1"/>
</dbReference>
<evidence type="ECO:0000313" key="3">
    <source>
        <dbReference type="Proteomes" id="UP000618795"/>
    </source>
</evidence>
<dbReference type="EMBL" id="BMTD01000011">
    <property type="protein sequence ID" value="GGV05508.1"/>
    <property type="molecule type" value="Genomic_DNA"/>
</dbReference>
<dbReference type="AlphaFoldDB" id="A0A918MDB9"/>
<dbReference type="Proteomes" id="UP000618795">
    <property type="component" value="Unassembled WGS sequence"/>
</dbReference>
<evidence type="ECO:0000313" key="2">
    <source>
        <dbReference type="EMBL" id="GGV05508.1"/>
    </source>
</evidence>
<evidence type="ECO:0000256" key="1">
    <source>
        <dbReference type="SAM" id="MobiDB-lite"/>
    </source>
</evidence>
<name>A0A918MDB9_9ACTN</name>
<protein>
    <submittedName>
        <fullName evidence="2">Uncharacterized protein</fullName>
    </submittedName>
</protein>
<sequence length="222" mass="23979">MPKDPAHKPTPDAQPEEHERYGDHGEQGGYGEHGEYQEYGEHGEYGDEPEEWPVAEHVSQDDRFGAITVRLDTREGEVSVTGASVPRVVLRRAPGTEAADHVPIGTRDGARLTLTVDGAEAEVDPAKGRLTRRSYRVDVRHGDRSWRLVPDSIPGSRLLRGEERLGDLTSEGNGRVAAEWGEDAAADATDAAVGYALAAAFGTGAQPMWMIAIEMVGDMLPG</sequence>
<reference evidence="2" key="1">
    <citation type="journal article" date="2014" name="Int. J. Syst. Evol. Microbiol.">
        <title>Complete genome sequence of Corynebacterium casei LMG S-19264T (=DSM 44701T), isolated from a smear-ripened cheese.</title>
        <authorList>
            <consortium name="US DOE Joint Genome Institute (JGI-PGF)"/>
            <person name="Walter F."/>
            <person name="Albersmeier A."/>
            <person name="Kalinowski J."/>
            <person name="Ruckert C."/>
        </authorList>
    </citation>
    <scope>NUCLEOTIDE SEQUENCE</scope>
    <source>
        <strain evidence="2">JCM 4369</strain>
    </source>
</reference>
<keyword evidence="3" id="KW-1185">Reference proteome</keyword>
<gene>
    <name evidence="2" type="ORF">GCM10010260_48390</name>
</gene>
<comment type="caution">
    <text evidence="2">The sequence shown here is derived from an EMBL/GenBank/DDBJ whole genome shotgun (WGS) entry which is preliminary data.</text>
</comment>
<accession>A0A918MDB9</accession>
<feature type="compositionally biased region" description="Basic and acidic residues" evidence="1">
    <location>
        <begin position="1"/>
        <end position="45"/>
    </location>
</feature>